<feature type="region of interest" description="Disordered" evidence="1">
    <location>
        <begin position="259"/>
        <end position="281"/>
    </location>
</feature>
<dbReference type="AlphaFoldDB" id="A0A133VPV3"/>
<evidence type="ECO:0000313" key="2">
    <source>
        <dbReference type="EMBL" id="KXB08472.1"/>
    </source>
</evidence>
<evidence type="ECO:0000256" key="1">
    <source>
        <dbReference type="SAM" id="MobiDB-lite"/>
    </source>
</evidence>
<protein>
    <submittedName>
        <fullName evidence="2">Uncharacterized protein</fullName>
    </submittedName>
</protein>
<dbReference type="Proteomes" id="UP000070175">
    <property type="component" value="Unassembled WGS sequence"/>
</dbReference>
<keyword evidence="3" id="KW-1185">Reference proteome</keyword>
<gene>
    <name evidence="2" type="ORF">AKJ56_01185</name>
</gene>
<dbReference type="EMBL" id="LHYJ01000013">
    <property type="protein sequence ID" value="KXB08472.1"/>
    <property type="molecule type" value="Genomic_DNA"/>
</dbReference>
<accession>A0A133VPV3</accession>
<feature type="compositionally biased region" description="Basic and acidic residues" evidence="1">
    <location>
        <begin position="261"/>
        <end position="278"/>
    </location>
</feature>
<comment type="caution">
    <text evidence="2">The sequence shown here is derived from an EMBL/GenBank/DDBJ whole genome shotgun (WGS) entry which is preliminary data.</text>
</comment>
<organism evidence="2 3">
    <name type="scientific">candidate division MSBL1 archaeon SCGC-AAA382N08</name>
    <dbReference type="NCBI Taxonomy" id="1698285"/>
    <lineage>
        <taxon>Archaea</taxon>
        <taxon>Methanobacteriati</taxon>
        <taxon>Methanobacteriota</taxon>
        <taxon>candidate division MSBL1</taxon>
    </lineage>
</organism>
<proteinExistence type="predicted"/>
<sequence length="342" mass="39364">MSDIISSLGRRTLFSLAVDGEGSVGEIAERIDSDTSSIYDKHMPGDLTELKLVQGEIKERNKYGQDPMVYSLSIRGLVALFNFMGDFWEAKDTDQDSAEIELMENVSETHEFLLPKVLDKWDTFEERNVKYTAIESFKLIMEETVAIKDIRLNKGSDLQIFIPEENHRKSFTVSFFSLPLSGKIRCNKLDTWIDIMTSDEEVLDMFIDFYELQREELSRLADSRKILENKIKERTTPPDLAPYYLPLFSHKILKILENPGEMEKNRDKDKPRRKDIQEKGVNSSEVVRRFLEKGMHLLPEALETLSSEPESSLEKVLSILEEMDDSPPIVTDKIVSQILAND</sequence>
<name>A0A133VPV3_9EURY</name>
<reference evidence="2 3" key="1">
    <citation type="journal article" date="2016" name="Sci. Rep.">
        <title>Metabolic traits of an uncultured archaeal lineage -MSBL1- from brine pools of the Red Sea.</title>
        <authorList>
            <person name="Mwirichia R."/>
            <person name="Alam I."/>
            <person name="Rashid M."/>
            <person name="Vinu M."/>
            <person name="Ba-Alawi W."/>
            <person name="Anthony Kamau A."/>
            <person name="Kamanda Ngugi D."/>
            <person name="Goker M."/>
            <person name="Klenk H.P."/>
            <person name="Bajic V."/>
            <person name="Stingl U."/>
        </authorList>
    </citation>
    <scope>NUCLEOTIDE SEQUENCE [LARGE SCALE GENOMIC DNA]</scope>
    <source>
        <strain evidence="2">SCGC-AAA382N08</strain>
    </source>
</reference>
<evidence type="ECO:0000313" key="3">
    <source>
        <dbReference type="Proteomes" id="UP000070175"/>
    </source>
</evidence>